<gene>
    <name evidence="2" type="ORF">LIER_41873</name>
</gene>
<dbReference type="EMBL" id="BAABME010027217">
    <property type="protein sequence ID" value="GAA0175238.1"/>
    <property type="molecule type" value="Genomic_DNA"/>
</dbReference>
<dbReference type="Pfam" id="PF25597">
    <property type="entry name" value="SH3_retrovirus"/>
    <property type="match status" value="1"/>
</dbReference>
<evidence type="ECO:0000259" key="1">
    <source>
        <dbReference type="Pfam" id="PF25597"/>
    </source>
</evidence>
<evidence type="ECO:0000313" key="3">
    <source>
        <dbReference type="Proteomes" id="UP001454036"/>
    </source>
</evidence>
<evidence type="ECO:0000313" key="2">
    <source>
        <dbReference type="EMBL" id="GAA0175238.1"/>
    </source>
</evidence>
<organism evidence="2 3">
    <name type="scientific">Lithospermum erythrorhizon</name>
    <name type="common">Purple gromwell</name>
    <name type="synonym">Lithospermum officinale var. erythrorhizon</name>
    <dbReference type="NCBI Taxonomy" id="34254"/>
    <lineage>
        <taxon>Eukaryota</taxon>
        <taxon>Viridiplantae</taxon>
        <taxon>Streptophyta</taxon>
        <taxon>Embryophyta</taxon>
        <taxon>Tracheophyta</taxon>
        <taxon>Spermatophyta</taxon>
        <taxon>Magnoliopsida</taxon>
        <taxon>eudicotyledons</taxon>
        <taxon>Gunneridae</taxon>
        <taxon>Pentapetalae</taxon>
        <taxon>asterids</taxon>
        <taxon>lamiids</taxon>
        <taxon>Boraginales</taxon>
        <taxon>Boraginaceae</taxon>
        <taxon>Boraginoideae</taxon>
        <taxon>Lithospermeae</taxon>
        <taxon>Lithospermum</taxon>
    </lineage>
</organism>
<dbReference type="InterPro" id="IPR057670">
    <property type="entry name" value="SH3_retrovirus"/>
</dbReference>
<accession>A0AAV3RGV9</accession>
<comment type="caution">
    <text evidence="2">The sequence shown here is derived from an EMBL/GenBank/DDBJ whole genome shotgun (WGS) entry which is preliminary data.</text>
</comment>
<sequence>MARVILHSKKLPIKFWAEAFNTACHIHNRITLRPVVDRESRQKFDIKGEEGVFLGYSSNGGALRVYNKRTQVIMEYINVKVVDEETEYTEIEAEEPVPSTIIDNSSTLQTESDIDVTPTDIDSNIEPAARIQKDHPVNNIIGQLDGGMTNTKTNRVDYRMMAGLFVEACFVSKVEPKDVKAALLDEHWISAM</sequence>
<dbReference type="AlphaFoldDB" id="A0AAV3RGV9"/>
<proteinExistence type="predicted"/>
<protein>
    <recommendedName>
        <fullName evidence="1">Retroviral polymerase SH3-like domain-containing protein</fullName>
    </recommendedName>
</protein>
<feature type="domain" description="Retroviral polymerase SH3-like" evidence="1">
    <location>
        <begin position="36"/>
        <end position="87"/>
    </location>
</feature>
<reference evidence="2 3" key="1">
    <citation type="submission" date="2024-01" db="EMBL/GenBank/DDBJ databases">
        <title>The complete chloroplast genome sequence of Lithospermum erythrorhizon: insights into the phylogenetic relationship among Boraginaceae species and the maternal lineages of purple gromwells.</title>
        <authorList>
            <person name="Okada T."/>
            <person name="Watanabe K."/>
        </authorList>
    </citation>
    <scope>NUCLEOTIDE SEQUENCE [LARGE SCALE GENOMIC DNA]</scope>
</reference>
<dbReference type="Proteomes" id="UP001454036">
    <property type="component" value="Unassembled WGS sequence"/>
</dbReference>
<name>A0AAV3RGV9_LITER</name>
<keyword evidence="3" id="KW-1185">Reference proteome</keyword>